<gene>
    <name evidence="1" type="ORF">AB1Y20_014996</name>
</gene>
<dbReference type="AlphaFoldDB" id="A0AB34JVT7"/>
<sequence>MNRHSLLPSERTTRSIQRCLDLFTSHGHWEHDATTNAELLESRDELWHWSIDAATDCQWSDLRTGDARRLLTGQHVFFLGDLAARLLFSALIYLVNGTKAPSEVADGYPLHKARVGDHCSWNPNPRSVARGGYDFGGWAHFKKSSPCFLRWYGWRAGTLFNLTLNHPPKSKAWWGRGTTRDVMTLLLREKLLYTSWKDEEHGITLSYLWKGVIRTSGSYKAQHARHIAQVASRVGSRPTLIIAAMGAYDSQWQNVVEVSRRLSGLFEGMRSRWPVTDPTSPVVISVGPSSCSADGKYSNYMGKGTHHNTFKNLDNSSALAPFARQAALNNSGVLFIDTRKVQMSVPPLRTSPCHYDLPLGSAAETLIQIVLNALSQHPSSVL</sequence>
<name>A0AB34JVT7_PRYPA</name>
<protein>
    <submittedName>
        <fullName evidence="1">Uncharacterized protein</fullName>
    </submittedName>
</protein>
<evidence type="ECO:0000313" key="2">
    <source>
        <dbReference type="Proteomes" id="UP001515480"/>
    </source>
</evidence>
<evidence type="ECO:0000313" key="1">
    <source>
        <dbReference type="EMBL" id="KAL1526278.1"/>
    </source>
</evidence>
<accession>A0AB34JVT7</accession>
<keyword evidence="2" id="KW-1185">Reference proteome</keyword>
<organism evidence="1 2">
    <name type="scientific">Prymnesium parvum</name>
    <name type="common">Toxic golden alga</name>
    <dbReference type="NCBI Taxonomy" id="97485"/>
    <lineage>
        <taxon>Eukaryota</taxon>
        <taxon>Haptista</taxon>
        <taxon>Haptophyta</taxon>
        <taxon>Prymnesiophyceae</taxon>
        <taxon>Prymnesiales</taxon>
        <taxon>Prymnesiaceae</taxon>
        <taxon>Prymnesium</taxon>
    </lineage>
</organism>
<dbReference type="Proteomes" id="UP001515480">
    <property type="component" value="Unassembled WGS sequence"/>
</dbReference>
<dbReference type="EMBL" id="JBGBPQ010000003">
    <property type="protein sequence ID" value="KAL1526278.1"/>
    <property type="molecule type" value="Genomic_DNA"/>
</dbReference>
<comment type="caution">
    <text evidence="1">The sequence shown here is derived from an EMBL/GenBank/DDBJ whole genome shotgun (WGS) entry which is preliminary data.</text>
</comment>
<reference evidence="1 2" key="1">
    <citation type="journal article" date="2024" name="Science">
        <title>Giant polyketide synthase enzymes in the biosynthesis of giant marine polyether toxins.</title>
        <authorList>
            <person name="Fallon T.R."/>
            <person name="Shende V.V."/>
            <person name="Wierzbicki I.H."/>
            <person name="Pendleton A.L."/>
            <person name="Watervoot N.F."/>
            <person name="Auber R.P."/>
            <person name="Gonzalez D.J."/>
            <person name="Wisecaver J.H."/>
            <person name="Moore B.S."/>
        </authorList>
    </citation>
    <scope>NUCLEOTIDE SEQUENCE [LARGE SCALE GENOMIC DNA]</scope>
    <source>
        <strain evidence="1 2">12B1</strain>
    </source>
</reference>
<proteinExistence type="predicted"/>